<keyword evidence="3" id="KW-0963">Cytoplasm</keyword>
<sequence length="125" mass="14731">MTKYITFKEKLTFEQRLNESINIRNRFYGRIPVIVEVALNASRDLPIIDKSKFLVPGDLTLGQFIFIIRRRLVLPSEKALFVFVNNNLPLTSDLMREIYGNYRDNDGFLYLNYTSENTFGCKNYF</sequence>
<evidence type="ECO:0000256" key="2">
    <source>
        <dbReference type="ARBA" id="ARBA00007293"/>
    </source>
</evidence>
<name>A0A6C0GZC3_9ZZZZ</name>
<dbReference type="EMBL" id="MN739831">
    <property type="protein sequence ID" value="QHT73632.1"/>
    <property type="molecule type" value="Genomic_DNA"/>
</dbReference>
<dbReference type="Pfam" id="PF02991">
    <property type="entry name" value="ATG8"/>
    <property type="match status" value="1"/>
</dbReference>
<evidence type="ECO:0000256" key="3">
    <source>
        <dbReference type="ARBA" id="ARBA00022490"/>
    </source>
</evidence>
<proteinExistence type="inferred from homology"/>
<evidence type="ECO:0000256" key="7">
    <source>
        <dbReference type="ARBA" id="ARBA00023329"/>
    </source>
</evidence>
<dbReference type="FunFam" id="3.10.20.90:FF:000149">
    <property type="entry name" value="microtubule-associated proteins 1A/1B light chain 3C"/>
    <property type="match status" value="1"/>
</dbReference>
<keyword evidence="7" id="KW-0968">Cytoplasmic vesicle</keyword>
<evidence type="ECO:0000256" key="1">
    <source>
        <dbReference type="ARBA" id="ARBA00004419"/>
    </source>
</evidence>
<keyword evidence="5" id="KW-0472">Membrane</keyword>
<dbReference type="InterPro" id="IPR029071">
    <property type="entry name" value="Ubiquitin-like_domsf"/>
</dbReference>
<accession>A0A6C0GZC3</accession>
<dbReference type="GO" id="GO:0005776">
    <property type="term" value="C:autophagosome"/>
    <property type="evidence" value="ECO:0007669"/>
    <property type="project" value="UniProtKB-SubCell"/>
</dbReference>
<dbReference type="GO" id="GO:0031410">
    <property type="term" value="C:cytoplasmic vesicle"/>
    <property type="evidence" value="ECO:0007669"/>
    <property type="project" value="UniProtKB-KW"/>
</dbReference>
<keyword evidence="4" id="KW-0072">Autophagy</keyword>
<dbReference type="SUPFAM" id="SSF54236">
    <property type="entry name" value="Ubiquitin-like"/>
    <property type="match status" value="1"/>
</dbReference>
<dbReference type="AlphaFoldDB" id="A0A6C0GZC3"/>
<comment type="similarity">
    <text evidence="2">Belongs to the ATG8 family.</text>
</comment>
<comment type="subcellular location">
    <subcellularLocation>
        <location evidence="1">Cytoplasmic vesicle</location>
        <location evidence="1">Autophagosome</location>
    </subcellularLocation>
    <subcellularLocation>
        <location evidence="8">Endomembrane system</location>
        <topology evidence="8">Lipid-anchor</topology>
    </subcellularLocation>
</comment>
<evidence type="ECO:0000256" key="8">
    <source>
        <dbReference type="ARBA" id="ARBA00037868"/>
    </source>
</evidence>
<evidence type="ECO:0000313" key="9">
    <source>
        <dbReference type="EMBL" id="QHT73632.1"/>
    </source>
</evidence>
<dbReference type="Gene3D" id="3.10.20.90">
    <property type="entry name" value="Phosphatidylinositol 3-kinase Catalytic Subunit, Chain A, domain 1"/>
    <property type="match status" value="1"/>
</dbReference>
<reference evidence="9" key="1">
    <citation type="journal article" date="2020" name="Nature">
        <title>Giant virus diversity and host interactions through global metagenomics.</title>
        <authorList>
            <person name="Schulz F."/>
            <person name="Roux S."/>
            <person name="Paez-Espino D."/>
            <person name="Jungbluth S."/>
            <person name="Walsh D.A."/>
            <person name="Denef V.J."/>
            <person name="McMahon K.D."/>
            <person name="Konstantinidis K.T."/>
            <person name="Eloe-Fadrosh E.A."/>
            <person name="Kyrpides N.C."/>
            <person name="Woyke T."/>
        </authorList>
    </citation>
    <scope>NUCLEOTIDE SEQUENCE</scope>
    <source>
        <strain evidence="9">GVMAG-M-3300023179-4</strain>
    </source>
</reference>
<evidence type="ECO:0000256" key="5">
    <source>
        <dbReference type="ARBA" id="ARBA00023136"/>
    </source>
</evidence>
<protein>
    <recommendedName>
        <fullName evidence="10">Autophagy-related protein</fullName>
    </recommendedName>
</protein>
<dbReference type="GO" id="GO:0006950">
    <property type="term" value="P:response to stress"/>
    <property type="evidence" value="ECO:0007669"/>
    <property type="project" value="UniProtKB-ARBA"/>
</dbReference>
<evidence type="ECO:0000256" key="6">
    <source>
        <dbReference type="ARBA" id="ARBA00023288"/>
    </source>
</evidence>
<dbReference type="GO" id="GO:0016236">
    <property type="term" value="P:macroautophagy"/>
    <property type="evidence" value="ECO:0007669"/>
    <property type="project" value="UniProtKB-ARBA"/>
</dbReference>
<evidence type="ECO:0000256" key="4">
    <source>
        <dbReference type="ARBA" id="ARBA00023006"/>
    </source>
</evidence>
<organism evidence="9">
    <name type="scientific">viral metagenome</name>
    <dbReference type="NCBI Taxonomy" id="1070528"/>
    <lineage>
        <taxon>unclassified sequences</taxon>
        <taxon>metagenomes</taxon>
        <taxon>organismal metagenomes</taxon>
    </lineage>
</organism>
<dbReference type="InterPro" id="IPR004241">
    <property type="entry name" value="Atg8-like"/>
</dbReference>
<dbReference type="GO" id="GO:0012505">
    <property type="term" value="C:endomembrane system"/>
    <property type="evidence" value="ECO:0007669"/>
    <property type="project" value="UniProtKB-SubCell"/>
</dbReference>
<keyword evidence="6" id="KW-0449">Lipoprotein</keyword>
<evidence type="ECO:0008006" key="10">
    <source>
        <dbReference type="Google" id="ProtNLM"/>
    </source>
</evidence>
<dbReference type="PANTHER" id="PTHR10969">
    <property type="entry name" value="MICROTUBULE-ASSOCIATED PROTEINS 1A/1B LIGHT CHAIN 3-RELATED"/>
    <property type="match status" value="1"/>
</dbReference>